<evidence type="ECO:0000256" key="1">
    <source>
        <dbReference type="SAM" id="Phobius"/>
    </source>
</evidence>
<evidence type="ECO:0000313" key="3">
    <source>
        <dbReference type="Proteomes" id="UP000491237"/>
    </source>
</evidence>
<protein>
    <submittedName>
        <fullName evidence="2">DUF1516 domain-containing protein</fullName>
    </submittedName>
</protein>
<name>A0A844EG81_9LACO</name>
<dbReference type="Proteomes" id="UP000491237">
    <property type="component" value="Unassembled WGS sequence"/>
</dbReference>
<keyword evidence="1" id="KW-0472">Membrane</keyword>
<proteinExistence type="predicted"/>
<evidence type="ECO:0000313" key="2">
    <source>
        <dbReference type="EMBL" id="MSE22332.1"/>
    </source>
</evidence>
<accession>A0A844EG81</accession>
<keyword evidence="1" id="KW-1133">Transmembrane helix</keyword>
<organism evidence="2 3">
    <name type="scientific">Lentilactobacillus parabuchneri</name>
    <dbReference type="NCBI Taxonomy" id="152331"/>
    <lineage>
        <taxon>Bacteria</taxon>
        <taxon>Bacillati</taxon>
        <taxon>Bacillota</taxon>
        <taxon>Bacilli</taxon>
        <taxon>Lactobacillales</taxon>
        <taxon>Lactobacillaceae</taxon>
        <taxon>Lentilactobacillus</taxon>
    </lineage>
</organism>
<feature type="non-terminal residue" evidence="2">
    <location>
        <position position="1"/>
    </location>
</feature>
<gene>
    <name evidence="2" type="ORF">GKC44_14060</name>
</gene>
<comment type="caution">
    <text evidence="2">The sequence shown here is derived from an EMBL/GenBank/DDBJ whole genome shotgun (WGS) entry which is preliminary data.</text>
</comment>
<reference evidence="2 3" key="1">
    <citation type="submission" date="2019-11" db="EMBL/GenBank/DDBJ databases">
        <title>Draft Genome Sequence of Plant Growth-Promoting Rhizosphere-Associated Bacteria.</title>
        <authorList>
            <person name="Vasilyev I.Y."/>
            <person name="Radchenko V."/>
            <person name="Ilnitskaya E.V."/>
        </authorList>
    </citation>
    <scope>NUCLEOTIDE SEQUENCE [LARGE SCALE GENOMIC DNA]</scope>
    <source>
        <strain evidence="2 3">VRA_07sq_f</strain>
    </source>
</reference>
<dbReference type="AlphaFoldDB" id="A0A844EG81"/>
<sequence>ALSETAYGRKQDVNYSPKLMWWLLLATLLAIWVQTLVNY</sequence>
<dbReference type="EMBL" id="WKKY01001012">
    <property type="protein sequence ID" value="MSE22332.1"/>
    <property type="molecule type" value="Genomic_DNA"/>
</dbReference>
<feature type="transmembrane region" description="Helical" evidence="1">
    <location>
        <begin position="19"/>
        <end position="37"/>
    </location>
</feature>
<keyword evidence="1" id="KW-0812">Transmembrane</keyword>